<dbReference type="AlphaFoldDB" id="A0A2U1TD33"/>
<dbReference type="InterPro" id="IPR016047">
    <property type="entry name" value="M23ase_b-sheet_dom"/>
</dbReference>
<evidence type="ECO:0000259" key="3">
    <source>
        <dbReference type="Pfam" id="PF01551"/>
    </source>
</evidence>
<dbReference type="CDD" id="cd12797">
    <property type="entry name" value="M23_peptidase"/>
    <property type="match status" value="1"/>
</dbReference>
<reference evidence="5" key="1">
    <citation type="submission" date="2018-04" db="EMBL/GenBank/DDBJ databases">
        <authorList>
            <person name="Liu S."/>
            <person name="Wang Z."/>
            <person name="Li J."/>
        </authorList>
    </citation>
    <scope>NUCLEOTIDE SEQUENCE [LARGE SCALE GENOMIC DNA]</scope>
    <source>
        <strain evidence="5">622</strain>
    </source>
</reference>
<evidence type="ECO:0000256" key="2">
    <source>
        <dbReference type="SAM" id="MobiDB-lite"/>
    </source>
</evidence>
<dbReference type="PANTHER" id="PTHR21666:SF289">
    <property type="entry name" value="L-ALA--D-GLU ENDOPEPTIDASE"/>
    <property type="match status" value="1"/>
</dbReference>
<accession>A0A2U1TD33</accession>
<proteinExistence type="predicted"/>
<dbReference type="Pfam" id="PF01551">
    <property type="entry name" value="Peptidase_M23"/>
    <property type="match status" value="1"/>
</dbReference>
<feature type="region of interest" description="Disordered" evidence="2">
    <location>
        <begin position="154"/>
        <end position="250"/>
    </location>
</feature>
<feature type="compositionally biased region" description="Low complexity" evidence="2">
    <location>
        <begin position="182"/>
        <end position="205"/>
    </location>
</feature>
<keyword evidence="5" id="KW-1185">Reference proteome</keyword>
<keyword evidence="1" id="KW-0732">Signal</keyword>
<protein>
    <recommendedName>
        <fullName evidence="3">M23ase beta-sheet core domain-containing protein</fullName>
    </recommendedName>
</protein>
<organism evidence="4 5">
    <name type="scientific">Mycetocola zhujimingii</name>
    <dbReference type="NCBI Taxonomy" id="2079792"/>
    <lineage>
        <taxon>Bacteria</taxon>
        <taxon>Bacillati</taxon>
        <taxon>Actinomycetota</taxon>
        <taxon>Actinomycetes</taxon>
        <taxon>Micrococcales</taxon>
        <taxon>Microbacteriaceae</taxon>
        <taxon>Mycetocola</taxon>
    </lineage>
</organism>
<dbReference type="InterPro" id="IPR011055">
    <property type="entry name" value="Dup_hybrid_motif"/>
</dbReference>
<gene>
    <name evidence="4" type="ORF">DF223_09215</name>
</gene>
<sequence length="507" mass="51828">MNAGHHFFGRAVSVKPQTSHRSSTQTAFLPVRLARDWASQAGGVASSSLSSCSLIREGMPWRTAISSGMSSRCAASLRVTMSPNDNRAAVVDSPQLRILSTVVGQAMNFPAWAVSVGGTRMTTSALSCRPIEPTLPRRARYPCARCAAGDYMSDQNPELAPQGSTGDPAGSAGSFPTRASLRKAAGLRAAAAAPEASEARTATTEPGEKPVARVATPIAQKPAPSKPSVTKSAPHKAATNKAATKPVTSGSRWRNIRSTVVMALVVPGIFGTIALPAYAFETTPDATVAPVHDTGAQSLIVNDWTAESVSRDSYSATSPEELQASKAALAAAAAEAAAAAARAANKTNSKSNSNSYSDSTAVEEYTGPAGAWIRPVGGKISSAYGPRGLICNGAGCSNSFHDGVDFSGSCGTPIKAVSAGRVTFVGAAGSYGNRVIVDHGGGVESIYGHLQGGSYRVSVGDLVEPGTVVAGIGATGVVTGCHLDLKISVNGSFTNPVPFLANRGLQL</sequence>
<evidence type="ECO:0000313" key="4">
    <source>
        <dbReference type="EMBL" id="PWC06799.1"/>
    </source>
</evidence>
<comment type="caution">
    <text evidence="4">The sequence shown here is derived from an EMBL/GenBank/DDBJ whole genome shotgun (WGS) entry which is preliminary data.</text>
</comment>
<dbReference type="PANTHER" id="PTHR21666">
    <property type="entry name" value="PEPTIDASE-RELATED"/>
    <property type="match status" value="1"/>
</dbReference>
<dbReference type="GO" id="GO:0004222">
    <property type="term" value="F:metalloendopeptidase activity"/>
    <property type="evidence" value="ECO:0007669"/>
    <property type="project" value="TreeGrafter"/>
</dbReference>
<dbReference type="Gene3D" id="2.70.70.10">
    <property type="entry name" value="Glucose Permease (Domain IIA)"/>
    <property type="match status" value="1"/>
</dbReference>
<evidence type="ECO:0000256" key="1">
    <source>
        <dbReference type="ARBA" id="ARBA00022729"/>
    </source>
</evidence>
<dbReference type="Proteomes" id="UP000244962">
    <property type="component" value="Unassembled WGS sequence"/>
</dbReference>
<name>A0A2U1TD33_9MICO</name>
<dbReference type="InterPro" id="IPR050570">
    <property type="entry name" value="Cell_wall_metabolism_enzyme"/>
</dbReference>
<dbReference type="EMBL" id="QEFB01000009">
    <property type="protein sequence ID" value="PWC06799.1"/>
    <property type="molecule type" value="Genomic_DNA"/>
</dbReference>
<dbReference type="SUPFAM" id="SSF51261">
    <property type="entry name" value="Duplicated hybrid motif"/>
    <property type="match status" value="1"/>
</dbReference>
<evidence type="ECO:0000313" key="5">
    <source>
        <dbReference type="Proteomes" id="UP000244962"/>
    </source>
</evidence>
<feature type="domain" description="M23ase beta-sheet core" evidence="3">
    <location>
        <begin position="400"/>
        <end position="496"/>
    </location>
</feature>